<dbReference type="RefSeq" id="WP_208902868.1">
    <property type="nucleotide sequence ID" value="NZ_CP011497.1"/>
</dbReference>
<dbReference type="CDD" id="cd05246">
    <property type="entry name" value="dTDP_GD_SDR_e"/>
    <property type="match status" value="1"/>
</dbReference>
<keyword evidence="11" id="KW-1185">Reference proteome</keyword>
<evidence type="ECO:0000256" key="6">
    <source>
        <dbReference type="ARBA" id="ARBA00023027"/>
    </source>
</evidence>
<evidence type="ECO:0000256" key="7">
    <source>
        <dbReference type="ARBA" id="ARBA00023239"/>
    </source>
</evidence>
<evidence type="ECO:0000256" key="4">
    <source>
        <dbReference type="ARBA" id="ARBA00011990"/>
    </source>
</evidence>
<gene>
    <name evidence="10" type="ORF">ABB07_36795</name>
</gene>
<dbReference type="NCBIfam" id="TIGR01181">
    <property type="entry name" value="dTDP_gluc_dehyt"/>
    <property type="match status" value="1"/>
</dbReference>
<evidence type="ECO:0000259" key="9">
    <source>
        <dbReference type="Pfam" id="PF16363"/>
    </source>
</evidence>
<reference evidence="10 11" key="1">
    <citation type="journal article" date="2015" name="ISME J.">
        <title>Draft Genome Sequence of Streptomyces incarnatus NRRL8089, which Produces the Nucleoside Antibiotic Sinefungin.</title>
        <authorList>
            <person name="Oshima K."/>
            <person name="Hattori M."/>
            <person name="Shimizu H."/>
            <person name="Fukuda K."/>
            <person name="Nemoto M."/>
            <person name="Inagaki K."/>
            <person name="Tamura T."/>
        </authorList>
    </citation>
    <scope>NUCLEOTIDE SEQUENCE [LARGE SCALE GENOMIC DNA]</scope>
    <source>
        <strain evidence="10 11">NRRL 8089</strain>
    </source>
</reference>
<evidence type="ECO:0000313" key="11">
    <source>
        <dbReference type="Proteomes" id="UP000035366"/>
    </source>
</evidence>
<dbReference type="Proteomes" id="UP000035366">
    <property type="component" value="Chromosome"/>
</dbReference>
<accession>A0ABM5TWF8</accession>
<dbReference type="Gene3D" id="3.90.25.10">
    <property type="entry name" value="UDP-galactose 4-epimerase, domain 1"/>
    <property type="match status" value="1"/>
</dbReference>
<dbReference type="PANTHER" id="PTHR43000">
    <property type="entry name" value="DTDP-D-GLUCOSE 4,6-DEHYDRATASE-RELATED"/>
    <property type="match status" value="1"/>
</dbReference>
<dbReference type="EC" id="4.2.1.46" evidence="4 8"/>
<keyword evidence="7 8" id="KW-0456">Lyase</keyword>
<dbReference type="InterPro" id="IPR005888">
    <property type="entry name" value="dTDP_Gluc_deHydtase"/>
</dbReference>
<name>A0ABM5TWF8_9ACTN</name>
<keyword evidence="6" id="KW-0520">NAD</keyword>
<evidence type="ECO:0000256" key="5">
    <source>
        <dbReference type="ARBA" id="ARBA00016977"/>
    </source>
</evidence>
<dbReference type="InterPro" id="IPR016040">
    <property type="entry name" value="NAD(P)-bd_dom"/>
</dbReference>
<evidence type="ECO:0000313" key="10">
    <source>
        <dbReference type="EMBL" id="AKJ15426.1"/>
    </source>
</evidence>
<evidence type="ECO:0000256" key="8">
    <source>
        <dbReference type="RuleBase" id="RU004473"/>
    </source>
</evidence>
<comment type="similarity">
    <text evidence="3 8">Belongs to the NAD(P)-dependent epimerase/dehydratase family. dTDP-glucose dehydratase subfamily.</text>
</comment>
<protein>
    <recommendedName>
        <fullName evidence="5 8">dTDP-glucose 4,6-dehydratase</fullName>
        <ecNumber evidence="4 8">4.2.1.46</ecNumber>
    </recommendedName>
</protein>
<sequence>MTAPSSSPARPARILVTGGAGFIGSHYVRTLLGPAGPGEVAVTVLDKLTYAGDPANLDEVRDHPGFAFVQGDICDAALVGELLADHDQVVHFAAGSHVDRSILGAAEFVRTNVLGTQTLLDAALRHPGAKTFVHISTDEVYGSTDFGSWPETDPLRPNSPYAASKASSDLIALAYHRTHGLDVRVTRCSNNYGHHQFPEKVVPLFITNLLDGKRVPLYGDGGNVRDWLHIDDHVQGIELVRAKGRAGEVYNIGGGTELTNKELTALLLEACGADWDSSVEYVADRKGHDRRYSVDCAKIRDELGYEPRKDFATGLAETVTWYRENRAWWEPLKERAAL</sequence>
<dbReference type="SUPFAM" id="SSF51735">
    <property type="entry name" value="NAD(P)-binding Rossmann-fold domains"/>
    <property type="match status" value="1"/>
</dbReference>
<dbReference type="EMBL" id="CP011497">
    <property type="protein sequence ID" value="AKJ15426.1"/>
    <property type="molecule type" value="Genomic_DNA"/>
</dbReference>
<evidence type="ECO:0000256" key="3">
    <source>
        <dbReference type="ARBA" id="ARBA00008178"/>
    </source>
</evidence>
<dbReference type="Gene3D" id="3.40.50.720">
    <property type="entry name" value="NAD(P)-binding Rossmann-like Domain"/>
    <property type="match status" value="1"/>
</dbReference>
<organism evidence="10 11">
    <name type="scientific">Streptomyces incarnatus</name>
    <dbReference type="NCBI Taxonomy" id="665007"/>
    <lineage>
        <taxon>Bacteria</taxon>
        <taxon>Bacillati</taxon>
        <taxon>Actinomycetota</taxon>
        <taxon>Actinomycetes</taxon>
        <taxon>Kitasatosporales</taxon>
        <taxon>Streptomycetaceae</taxon>
        <taxon>Streptomyces</taxon>
    </lineage>
</organism>
<comment type="catalytic activity">
    <reaction evidence="1 8">
        <text>dTDP-alpha-D-glucose = dTDP-4-dehydro-6-deoxy-alpha-D-glucose + H2O</text>
        <dbReference type="Rhea" id="RHEA:17221"/>
        <dbReference type="ChEBI" id="CHEBI:15377"/>
        <dbReference type="ChEBI" id="CHEBI:57477"/>
        <dbReference type="ChEBI" id="CHEBI:57649"/>
        <dbReference type="EC" id="4.2.1.46"/>
    </reaction>
</comment>
<comment type="cofactor">
    <cofactor evidence="2 8">
        <name>NAD(+)</name>
        <dbReference type="ChEBI" id="CHEBI:57540"/>
    </cofactor>
</comment>
<dbReference type="Pfam" id="PF16363">
    <property type="entry name" value="GDP_Man_Dehyd"/>
    <property type="match status" value="1"/>
</dbReference>
<proteinExistence type="inferred from homology"/>
<dbReference type="InterPro" id="IPR036291">
    <property type="entry name" value="NAD(P)-bd_dom_sf"/>
</dbReference>
<feature type="domain" description="NAD(P)-binding" evidence="9">
    <location>
        <begin position="15"/>
        <end position="318"/>
    </location>
</feature>
<evidence type="ECO:0000256" key="2">
    <source>
        <dbReference type="ARBA" id="ARBA00001911"/>
    </source>
</evidence>
<evidence type="ECO:0000256" key="1">
    <source>
        <dbReference type="ARBA" id="ARBA00001539"/>
    </source>
</evidence>